<dbReference type="InterPro" id="IPR001628">
    <property type="entry name" value="Znf_hrmn_rcpt"/>
</dbReference>
<organism evidence="12 13">
    <name type="scientific">Pristionchus fissidentatus</name>
    <dbReference type="NCBI Taxonomy" id="1538716"/>
    <lineage>
        <taxon>Eukaryota</taxon>
        <taxon>Metazoa</taxon>
        <taxon>Ecdysozoa</taxon>
        <taxon>Nematoda</taxon>
        <taxon>Chromadorea</taxon>
        <taxon>Rhabditida</taxon>
        <taxon>Rhabditina</taxon>
        <taxon>Diplogasteromorpha</taxon>
        <taxon>Diplogasteroidea</taxon>
        <taxon>Neodiplogasteridae</taxon>
        <taxon>Pristionchus</taxon>
    </lineage>
</organism>
<dbReference type="EMBL" id="BTSY01000004">
    <property type="protein sequence ID" value="GMT21840.1"/>
    <property type="molecule type" value="Genomic_DNA"/>
</dbReference>
<keyword evidence="3" id="KW-0862">Zinc</keyword>
<evidence type="ECO:0000259" key="11">
    <source>
        <dbReference type="PROSITE" id="PS51843"/>
    </source>
</evidence>
<dbReference type="Pfam" id="PF00105">
    <property type="entry name" value="zf-C4"/>
    <property type="match status" value="1"/>
</dbReference>
<evidence type="ECO:0000256" key="3">
    <source>
        <dbReference type="ARBA" id="ARBA00022833"/>
    </source>
</evidence>
<proteinExistence type="predicted"/>
<dbReference type="SMART" id="SM00399">
    <property type="entry name" value="ZnF_C4"/>
    <property type="match status" value="1"/>
</dbReference>
<dbReference type="InterPro" id="IPR000536">
    <property type="entry name" value="Nucl_hrmn_rcpt_lig-bd"/>
</dbReference>
<evidence type="ECO:0000256" key="1">
    <source>
        <dbReference type="ARBA" id="ARBA00022723"/>
    </source>
</evidence>
<dbReference type="SMART" id="SM00430">
    <property type="entry name" value="HOLI"/>
    <property type="match status" value="1"/>
</dbReference>
<keyword evidence="4" id="KW-0805">Transcription regulation</keyword>
<dbReference type="PROSITE" id="PS51030">
    <property type="entry name" value="NUCLEAR_REC_DBD_2"/>
    <property type="match status" value="1"/>
</dbReference>
<dbReference type="AlphaFoldDB" id="A0AAV5VUW8"/>
<comment type="caution">
    <text evidence="12">The sequence shown here is derived from an EMBL/GenBank/DDBJ whole genome shotgun (WGS) entry which is preliminary data.</text>
</comment>
<keyword evidence="5" id="KW-0238">DNA-binding</keyword>
<dbReference type="GO" id="GO:0003700">
    <property type="term" value="F:DNA-binding transcription factor activity"/>
    <property type="evidence" value="ECO:0007669"/>
    <property type="project" value="InterPro"/>
</dbReference>
<reference evidence="12" key="1">
    <citation type="submission" date="2023-10" db="EMBL/GenBank/DDBJ databases">
        <title>Genome assembly of Pristionchus species.</title>
        <authorList>
            <person name="Yoshida K."/>
            <person name="Sommer R.J."/>
        </authorList>
    </citation>
    <scope>NUCLEOTIDE SEQUENCE</scope>
    <source>
        <strain evidence="12">RS5133</strain>
    </source>
</reference>
<dbReference type="InterPro" id="IPR035500">
    <property type="entry name" value="NHR-like_dom_sf"/>
</dbReference>
<dbReference type="PANTHER" id="PTHR46011">
    <property type="entry name" value="NUCLEAR HORMONE RECEPTOR FAMILY MEMBER NHR-86-RELATED"/>
    <property type="match status" value="1"/>
</dbReference>
<dbReference type="Proteomes" id="UP001432322">
    <property type="component" value="Unassembled WGS sequence"/>
</dbReference>
<keyword evidence="8" id="KW-0539">Nucleus</keyword>
<dbReference type="GO" id="GO:0005634">
    <property type="term" value="C:nucleus"/>
    <property type="evidence" value="ECO:0007669"/>
    <property type="project" value="TreeGrafter"/>
</dbReference>
<evidence type="ECO:0000259" key="10">
    <source>
        <dbReference type="PROSITE" id="PS51030"/>
    </source>
</evidence>
<keyword evidence="2" id="KW-0863">Zinc-finger</keyword>
<evidence type="ECO:0000256" key="6">
    <source>
        <dbReference type="ARBA" id="ARBA00023163"/>
    </source>
</evidence>
<gene>
    <name evidence="12" type="ORF">PFISCL1PPCAC_13137</name>
</gene>
<dbReference type="PROSITE" id="PS51843">
    <property type="entry name" value="NR_LBD"/>
    <property type="match status" value="1"/>
</dbReference>
<evidence type="ECO:0000256" key="8">
    <source>
        <dbReference type="ARBA" id="ARBA00023242"/>
    </source>
</evidence>
<evidence type="ECO:0008006" key="14">
    <source>
        <dbReference type="Google" id="ProtNLM"/>
    </source>
</evidence>
<dbReference type="GO" id="GO:0043565">
    <property type="term" value="F:sequence-specific DNA binding"/>
    <property type="evidence" value="ECO:0007669"/>
    <property type="project" value="InterPro"/>
</dbReference>
<feature type="non-terminal residue" evidence="12">
    <location>
        <position position="1"/>
    </location>
</feature>
<keyword evidence="6" id="KW-0804">Transcription</keyword>
<dbReference type="GO" id="GO:0008270">
    <property type="term" value="F:zinc ion binding"/>
    <property type="evidence" value="ECO:0007669"/>
    <property type="project" value="UniProtKB-KW"/>
</dbReference>
<dbReference type="InterPro" id="IPR013088">
    <property type="entry name" value="Znf_NHR/GATA"/>
</dbReference>
<evidence type="ECO:0000256" key="2">
    <source>
        <dbReference type="ARBA" id="ARBA00022771"/>
    </source>
</evidence>
<feature type="region of interest" description="Disordered" evidence="9">
    <location>
        <begin position="88"/>
        <end position="126"/>
    </location>
</feature>
<feature type="domain" description="Nuclear receptor" evidence="10">
    <location>
        <begin position="13"/>
        <end position="88"/>
    </location>
</feature>
<protein>
    <recommendedName>
        <fullName evidence="14">Nuclear receptor</fullName>
    </recommendedName>
</protein>
<feature type="domain" description="NR LBD" evidence="11">
    <location>
        <begin position="138"/>
        <end position="390"/>
    </location>
</feature>
<evidence type="ECO:0000256" key="5">
    <source>
        <dbReference type="ARBA" id="ARBA00023125"/>
    </source>
</evidence>
<dbReference type="SUPFAM" id="SSF48508">
    <property type="entry name" value="Nuclear receptor ligand-binding domain"/>
    <property type="match status" value="1"/>
</dbReference>
<keyword evidence="7" id="KW-0675">Receptor</keyword>
<evidence type="ECO:0000256" key="4">
    <source>
        <dbReference type="ARBA" id="ARBA00023015"/>
    </source>
</evidence>
<name>A0AAV5VUW8_9BILA</name>
<dbReference type="SUPFAM" id="SSF57716">
    <property type="entry name" value="Glucocorticoid receptor-like (DNA-binding domain)"/>
    <property type="match status" value="1"/>
</dbReference>
<evidence type="ECO:0000256" key="9">
    <source>
        <dbReference type="SAM" id="MobiDB-lite"/>
    </source>
</evidence>
<accession>A0AAV5VUW8</accession>
<dbReference type="PANTHER" id="PTHR46011:SF6">
    <property type="entry name" value="HIGH ZINC ACTIVATED NUCLEAR RECEPTOR PROTEIN"/>
    <property type="match status" value="1"/>
</dbReference>
<sequence>YRMPRKGSSRQADRSCLVCGEKTRIAHLGIDVCRACAVFYRRAEEGNNFVCRSNTNSCQLGKGLNCKRCRFDNLVRLRCAQSRTLVAEHSVSRQQPQQKPPLLAANSGEASVHPSPSTSAYVPQPLGRRPLLDSLAAHYRSMSYTRLNSELNARPDPPHPLSIGLDRGPFYKATYGALNQSVRVLLSASLEFGRNVFPDFAAFPEDEQWKMVVSFFYRFRVIEGCHRAIKLLPEADKFFSSYTTIFGPAVDDDFFNDAPPCGDREGAMKYMKQNTWAGELAALRESVARLALSHDEFLAIVALMFWSIEEAEFREEVVNAAERYKHAVLKELHAYYREVMRLDDYAARLGELMMLLQVLEKTKEAKEHFELLRLFGVMPEDNFIYRLQKE</sequence>
<dbReference type="Gene3D" id="1.10.565.10">
    <property type="entry name" value="Retinoid X Receptor"/>
    <property type="match status" value="1"/>
</dbReference>
<keyword evidence="1" id="KW-0479">Metal-binding</keyword>
<dbReference type="Gene3D" id="3.30.50.10">
    <property type="entry name" value="Erythroid Transcription Factor GATA-1, subunit A"/>
    <property type="match status" value="1"/>
</dbReference>
<keyword evidence="13" id="KW-1185">Reference proteome</keyword>
<evidence type="ECO:0000256" key="7">
    <source>
        <dbReference type="ARBA" id="ARBA00023170"/>
    </source>
</evidence>
<dbReference type="Pfam" id="PF00104">
    <property type="entry name" value="Hormone_recep"/>
    <property type="match status" value="1"/>
</dbReference>
<evidence type="ECO:0000313" key="12">
    <source>
        <dbReference type="EMBL" id="GMT21840.1"/>
    </source>
</evidence>
<evidence type="ECO:0000313" key="13">
    <source>
        <dbReference type="Proteomes" id="UP001432322"/>
    </source>
</evidence>